<sequence>MRIKGYLAMAALLSGLLAPGAELVWNYSGTESMPKEQNGAFARLSDVKTPDGKNALRVWAKYDSEELKYQPVITFMAPAGVLENAETVEISFYCRADFDGTLELRSTPRSNTAFHLTDTVPVKFGTRWKRLTCTLKVRPARGGEPVIQLPRILLSTVKANQMIYFGPITVTVPAGKEGAE</sequence>
<accession>A0A844FYW3</accession>
<evidence type="ECO:0000256" key="1">
    <source>
        <dbReference type="SAM" id="SignalP"/>
    </source>
</evidence>
<proteinExistence type="predicted"/>
<feature type="signal peptide" evidence="1">
    <location>
        <begin position="1"/>
        <end position="20"/>
    </location>
</feature>
<organism evidence="2 3">
    <name type="scientific">Victivallis lenta</name>
    <dbReference type="NCBI Taxonomy" id="2606640"/>
    <lineage>
        <taxon>Bacteria</taxon>
        <taxon>Pseudomonadati</taxon>
        <taxon>Lentisphaerota</taxon>
        <taxon>Lentisphaeria</taxon>
        <taxon>Victivallales</taxon>
        <taxon>Victivallaceae</taxon>
        <taxon>Victivallis</taxon>
    </lineage>
</organism>
<dbReference type="AlphaFoldDB" id="A0A844FYW3"/>
<comment type="caution">
    <text evidence="2">The sequence shown here is derived from an EMBL/GenBank/DDBJ whole genome shotgun (WGS) entry which is preliminary data.</text>
</comment>
<dbReference type="RefSeq" id="WP_154417248.1">
    <property type="nucleotide sequence ID" value="NZ_VUNS01000004.1"/>
</dbReference>
<gene>
    <name evidence="2" type="ORF">FYJ85_05655</name>
</gene>
<protein>
    <submittedName>
        <fullName evidence="2">Uncharacterized protein</fullName>
    </submittedName>
</protein>
<evidence type="ECO:0000313" key="2">
    <source>
        <dbReference type="EMBL" id="MST96530.1"/>
    </source>
</evidence>
<reference evidence="2 3" key="1">
    <citation type="submission" date="2019-08" db="EMBL/GenBank/DDBJ databases">
        <title>In-depth cultivation of the pig gut microbiome towards novel bacterial diversity and tailored functional studies.</title>
        <authorList>
            <person name="Wylensek D."/>
            <person name="Hitch T.C.A."/>
            <person name="Clavel T."/>
        </authorList>
    </citation>
    <scope>NUCLEOTIDE SEQUENCE [LARGE SCALE GENOMIC DNA]</scope>
    <source>
        <strain evidence="2 3">BBE-744-WT-12</strain>
    </source>
</reference>
<keyword evidence="3" id="KW-1185">Reference proteome</keyword>
<feature type="chain" id="PRO_5032335054" evidence="1">
    <location>
        <begin position="21"/>
        <end position="180"/>
    </location>
</feature>
<dbReference type="Proteomes" id="UP000435649">
    <property type="component" value="Unassembled WGS sequence"/>
</dbReference>
<evidence type="ECO:0000313" key="3">
    <source>
        <dbReference type="Proteomes" id="UP000435649"/>
    </source>
</evidence>
<keyword evidence="1" id="KW-0732">Signal</keyword>
<dbReference type="EMBL" id="VUNS01000004">
    <property type="protein sequence ID" value="MST96530.1"/>
    <property type="molecule type" value="Genomic_DNA"/>
</dbReference>
<name>A0A844FYW3_9BACT</name>